<protein>
    <submittedName>
        <fullName evidence="3">Proteasome maturation protein</fullName>
    </submittedName>
</protein>
<comment type="similarity">
    <text evidence="2">Belongs to the POMP/UMP1 family.</text>
</comment>
<proteinExistence type="inferred from homology"/>
<dbReference type="Proteomes" id="UP000700334">
    <property type="component" value="Unassembled WGS sequence"/>
</dbReference>
<evidence type="ECO:0000313" key="3">
    <source>
        <dbReference type="EMBL" id="KAG8515986.1"/>
    </source>
</evidence>
<keyword evidence="1" id="KW-0143">Chaperone</keyword>
<reference evidence="3" key="1">
    <citation type="journal article" date="2021" name="Evol. Appl.">
        <title>The genome of the Pyrenean desman and the effects of bottlenecks and inbreeding on the genomic landscape of an endangered species.</title>
        <authorList>
            <person name="Escoda L."/>
            <person name="Castresana J."/>
        </authorList>
    </citation>
    <scope>NUCLEOTIDE SEQUENCE</scope>
    <source>
        <strain evidence="3">IBE-C5619</strain>
    </source>
</reference>
<dbReference type="GO" id="GO:0043248">
    <property type="term" value="P:proteasome assembly"/>
    <property type="evidence" value="ECO:0007669"/>
    <property type="project" value="InterPro"/>
</dbReference>
<dbReference type="InterPro" id="IPR008012">
    <property type="entry name" value="Ump1"/>
</dbReference>
<dbReference type="Pfam" id="PF05348">
    <property type="entry name" value="UMP1"/>
    <property type="match status" value="1"/>
</dbReference>
<dbReference type="PANTHER" id="PTHR12828">
    <property type="entry name" value="PROTEASOME MATURATION PROTEIN UMP1"/>
    <property type="match status" value="1"/>
</dbReference>
<dbReference type="PANTHER" id="PTHR12828:SF3">
    <property type="entry name" value="PROTEASOME MATURATION PROTEIN"/>
    <property type="match status" value="1"/>
</dbReference>
<dbReference type="OrthoDB" id="15001at2759"/>
<dbReference type="AlphaFoldDB" id="A0A8J6AAW5"/>
<feature type="non-terminal residue" evidence="3">
    <location>
        <position position="96"/>
    </location>
</feature>
<dbReference type="GO" id="GO:0000502">
    <property type="term" value="C:proteasome complex"/>
    <property type="evidence" value="ECO:0007669"/>
    <property type="project" value="UniProtKB-KW"/>
</dbReference>
<sequence length="96" mass="11056">FSCVKNNLFPVIPLNYQKKIQFNQDKCFYTEKHPGYTQNCRQSAGSRLPLLPSSKLSLDILKDYDETTGLEDIFNDTTQSELIGEPHLRVEYKLGL</sequence>
<accession>A0A8J6AAW5</accession>
<keyword evidence="4" id="KW-1185">Reference proteome</keyword>
<feature type="non-terminal residue" evidence="3">
    <location>
        <position position="1"/>
    </location>
</feature>
<dbReference type="GO" id="GO:0005634">
    <property type="term" value="C:nucleus"/>
    <property type="evidence" value="ECO:0007669"/>
    <property type="project" value="TreeGrafter"/>
</dbReference>
<evidence type="ECO:0000256" key="1">
    <source>
        <dbReference type="ARBA" id="ARBA00023186"/>
    </source>
</evidence>
<evidence type="ECO:0000313" key="4">
    <source>
        <dbReference type="Proteomes" id="UP000700334"/>
    </source>
</evidence>
<keyword evidence="3" id="KW-0647">Proteasome</keyword>
<comment type="caution">
    <text evidence="3">The sequence shown here is derived from an EMBL/GenBank/DDBJ whole genome shotgun (WGS) entry which is preliminary data.</text>
</comment>
<name>A0A8J6AAW5_GALPY</name>
<organism evidence="3 4">
    <name type="scientific">Galemys pyrenaicus</name>
    <name type="common">Iberian desman</name>
    <name type="synonym">Pyrenean desman</name>
    <dbReference type="NCBI Taxonomy" id="202257"/>
    <lineage>
        <taxon>Eukaryota</taxon>
        <taxon>Metazoa</taxon>
        <taxon>Chordata</taxon>
        <taxon>Craniata</taxon>
        <taxon>Vertebrata</taxon>
        <taxon>Euteleostomi</taxon>
        <taxon>Mammalia</taxon>
        <taxon>Eutheria</taxon>
        <taxon>Laurasiatheria</taxon>
        <taxon>Eulipotyphla</taxon>
        <taxon>Talpidae</taxon>
        <taxon>Galemys</taxon>
    </lineage>
</organism>
<evidence type="ECO:0000256" key="2">
    <source>
        <dbReference type="ARBA" id="ARBA00043974"/>
    </source>
</evidence>
<gene>
    <name evidence="3" type="ORF">J0S82_007278</name>
</gene>
<dbReference type="EMBL" id="JAGFMF010011694">
    <property type="protein sequence ID" value="KAG8515986.1"/>
    <property type="molecule type" value="Genomic_DNA"/>
</dbReference>
<dbReference type="GO" id="GO:0005737">
    <property type="term" value="C:cytoplasm"/>
    <property type="evidence" value="ECO:0007669"/>
    <property type="project" value="TreeGrafter"/>
</dbReference>